<dbReference type="GO" id="GO:0003677">
    <property type="term" value="F:DNA binding"/>
    <property type="evidence" value="ECO:0007669"/>
    <property type="project" value="InterPro"/>
</dbReference>
<gene>
    <name evidence="2" type="ORF">IAB03_08925</name>
</gene>
<dbReference type="InterPro" id="IPR013249">
    <property type="entry name" value="RNA_pol_sigma70_r4_t2"/>
</dbReference>
<organism evidence="2 3">
    <name type="scientific">Candidatus Gallibacteroides avistercoris</name>
    <dbReference type="NCBI Taxonomy" id="2840833"/>
    <lineage>
        <taxon>Bacteria</taxon>
        <taxon>Pseudomonadati</taxon>
        <taxon>Bacteroidota</taxon>
        <taxon>Bacteroidia</taxon>
        <taxon>Bacteroidales</taxon>
        <taxon>Bacteroidaceae</taxon>
        <taxon>Bacteroidaceae incertae sedis</taxon>
        <taxon>Candidatus Gallibacteroides</taxon>
    </lineage>
</organism>
<feature type="domain" description="RNA polymerase sigma factor 70 region 4 type 2" evidence="1">
    <location>
        <begin position="15"/>
        <end position="47"/>
    </location>
</feature>
<dbReference type="AlphaFoldDB" id="A0A9D1SDA1"/>
<dbReference type="Gene3D" id="1.10.10.10">
    <property type="entry name" value="Winged helix-like DNA-binding domain superfamily/Winged helix DNA-binding domain"/>
    <property type="match status" value="1"/>
</dbReference>
<dbReference type="GO" id="GO:0016987">
    <property type="term" value="F:sigma factor activity"/>
    <property type="evidence" value="ECO:0007669"/>
    <property type="project" value="InterPro"/>
</dbReference>
<evidence type="ECO:0000259" key="1">
    <source>
        <dbReference type="Pfam" id="PF08281"/>
    </source>
</evidence>
<accession>A0A9D1SDA1</accession>
<reference evidence="2" key="1">
    <citation type="submission" date="2020-10" db="EMBL/GenBank/DDBJ databases">
        <authorList>
            <person name="Gilroy R."/>
        </authorList>
    </citation>
    <scope>NUCLEOTIDE SEQUENCE</scope>
    <source>
        <strain evidence="2">CHK158-818</strain>
    </source>
</reference>
<dbReference type="GO" id="GO:0006352">
    <property type="term" value="P:DNA-templated transcription initiation"/>
    <property type="evidence" value="ECO:0007669"/>
    <property type="project" value="InterPro"/>
</dbReference>
<name>A0A9D1SDA1_9BACT</name>
<proteinExistence type="predicted"/>
<evidence type="ECO:0000313" key="2">
    <source>
        <dbReference type="EMBL" id="HIU55911.1"/>
    </source>
</evidence>
<dbReference type="Proteomes" id="UP000824112">
    <property type="component" value="Unassembled WGS sequence"/>
</dbReference>
<dbReference type="Pfam" id="PF08281">
    <property type="entry name" value="Sigma70_r4_2"/>
    <property type="match status" value="1"/>
</dbReference>
<dbReference type="SUPFAM" id="SSF88659">
    <property type="entry name" value="Sigma3 and sigma4 domains of RNA polymerase sigma factors"/>
    <property type="match status" value="1"/>
</dbReference>
<reference evidence="2" key="2">
    <citation type="journal article" date="2021" name="PeerJ">
        <title>Extensive microbial diversity within the chicken gut microbiome revealed by metagenomics and culture.</title>
        <authorList>
            <person name="Gilroy R."/>
            <person name="Ravi A."/>
            <person name="Getino M."/>
            <person name="Pursley I."/>
            <person name="Horton D.L."/>
            <person name="Alikhan N.F."/>
            <person name="Baker D."/>
            <person name="Gharbi K."/>
            <person name="Hall N."/>
            <person name="Watson M."/>
            <person name="Adriaenssens E.M."/>
            <person name="Foster-Nyarko E."/>
            <person name="Jarju S."/>
            <person name="Secka A."/>
            <person name="Antonio M."/>
            <person name="Oren A."/>
            <person name="Chaudhuri R.R."/>
            <person name="La Ragione R."/>
            <person name="Hildebrand F."/>
            <person name="Pallen M.J."/>
        </authorList>
    </citation>
    <scope>NUCLEOTIDE SEQUENCE</scope>
    <source>
        <strain evidence="2">CHK158-818</strain>
    </source>
</reference>
<sequence length="55" mass="6503">MIEELDENIRLIGKLYICGFSEQEIADRLNTPSPNIKRNIAKVKRELKKIQIKQY</sequence>
<evidence type="ECO:0000313" key="3">
    <source>
        <dbReference type="Proteomes" id="UP000824112"/>
    </source>
</evidence>
<comment type="caution">
    <text evidence="2">The sequence shown here is derived from an EMBL/GenBank/DDBJ whole genome shotgun (WGS) entry which is preliminary data.</text>
</comment>
<dbReference type="InterPro" id="IPR013324">
    <property type="entry name" value="RNA_pol_sigma_r3/r4-like"/>
</dbReference>
<dbReference type="EMBL" id="DVNA01000203">
    <property type="protein sequence ID" value="HIU55911.1"/>
    <property type="molecule type" value="Genomic_DNA"/>
</dbReference>
<dbReference type="InterPro" id="IPR036388">
    <property type="entry name" value="WH-like_DNA-bd_sf"/>
</dbReference>
<protein>
    <submittedName>
        <fullName evidence="2">Sigma-70 family RNA polymerase sigma factor</fullName>
    </submittedName>
</protein>